<protein>
    <submittedName>
        <fullName evidence="4">TetR/AcrR family transcriptional regulator</fullName>
    </submittedName>
</protein>
<dbReference type="EMBL" id="BAABZQ010000001">
    <property type="protein sequence ID" value="GAA6500339.1"/>
    <property type="molecule type" value="Genomic_DNA"/>
</dbReference>
<dbReference type="PROSITE" id="PS01081">
    <property type="entry name" value="HTH_TETR_1"/>
    <property type="match status" value="1"/>
</dbReference>
<evidence type="ECO:0000256" key="2">
    <source>
        <dbReference type="PROSITE-ProRule" id="PRU00335"/>
    </source>
</evidence>
<reference evidence="4 5" key="1">
    <citation type="submission" date="2024-04" db="EMBL/GenBank/DDBJ databases">
        <title>Defined microbial consortia suppress multidrug-resistant proinflammatory Enterobacteriaceae via ecological control.</title>
        <authorList>
            <person name="Furuichi M."/>
            <person name="Kawaguchi T."/>
            <person name="Pust M."/>
            <person name="Yasuma K."/>
            <person name="Plichta D."/>
            <person name="Hasegawa N."/>
            <person name="Ohya T."/>
            <person name="Bhattarai S."/>
            <person name="Sasajima S."/>
            <person name="Aoto Y."/>
            <person name="Tuganbaev T."/>
            <person name="Yaginuma M."/>
            <person name="Ueda M."/>
            <person name="Okahashi N."/>
            <person name="Amafuji K."/>
            <person name="Kiridooshi Y."/>
            <person name="Sugita K."/>
            <person name="Strazar M."/>
            <person name="Skelly A."/>
            <person name="Suda W."/>
            <person name="Hattori M."/>
            <person name="Nakamoto N."/>
            <person name="Caballero S."/>
            <person name="Norman J."/>
            <person name="Olle B."/>
            <person name="Tanoue T."/>
            <person name="Arita M."/>
            <person name="Bucci V."/>
            <person name="Atarashi K."/>
            <person name="Xavier R."/>
            <person name="Honda K."/>
        </authorList>
    </citation>
    <scope>NUCLEOTIDE SEQUENCE [LARGE SCALE GENOMIC DNA]</scope>
    <source>
        <strain evidence="5">k34-0107-D12</strain>
    </source>
</reference>
<dbReference type="InterPro" id="IPR049149">
    <property type="entry name" value="TetR/AcrR_C"/>
</dbReference>
<evidence type="ECO:0000259" key="3">
    <source>
        <dbReference type="PROSITE" id="PS50977"/>
    </source>
</evidence>
<dbReference type="Pfam" id="PF21303">
    <property type="entry name" value="TetR_C_39"/>
    <property type="match status" value="1"/>
</dbReference>
<dbReference type="RefSeq" id="WP_054352651.1">
    <property type="nucleotide sequence ID" value="NZ_AP031413.1"/>
</dbReference>
<dbReference type="InterPro" id="IPR023772">
    <property type="entry name" value="DNA-bd_HTH_TetR-type_CS"/>
</dbReference>
<keyword evidence="5" id="KW-1185">Reference proteome</keyword>
<evidence type="ECO:0000313" key="4">
    <source>
        <dbReference type="EMBL" id="GAA6500339.1"/>
    </source>
</evidence>
<sequence length="213" mass="24324">MRVVKEANERKNEILDAAAMLFAEKGFDNTSTNEILEAVGIARGTLYHHFKSKEDIMDAIIDRQSGRMLARARQIAEDDSIPVEERMIRVVMALRLEETEGAGGKDMIEHLHRPQNALMHQKSKRIIMNQVPPILAIVLEDGIKQGLFDTPYPLECMEMVVAYLNTILDDGLVVLTEEERLMRIEAFIFHMERLLGTEKGHLDYIVKMFESGE</sequence>
<name>A0ABQ0BUX1_9FIRM</name>
<gene>
    <name evidence="4" type="ORF">K340107D12_31550</name>
</gene>
<comment type="caution">
    <text evidence="4">The sequence shown here is derived from an EMBL/GenBank/DDBJ whole genome shotgun (WGS) entry which is preliminary data.</text>
</comment>
<dbReference type="Proteomes" id="UP001600941">
    <property type="component" value="Unassembled WGS sequence"/>
</dbReference>
<keyword evidence="1 2" id="KW-0238">DNA-binding</keyword>
<dbReference type="PANTHER" id="PTHR43479">
    <property type="entry name" value="ACREF/ENVCD OPERON REPRESSOR-RELATED"/>
    <property type="match status" value="1"/>
</dbReference>
<proteinExistence type="predicted"/>
<dbReference type="InterPro" id="IPR050624">
    <property type="entry name" value="HTH-type_Tx_Regulator"/>
</dbReference>
<dbReference type="PANTHER" id="PTHR43479:SF11">
    <property type="entry name" value="ACREF_ENVCD OPERON REPRESSOR-RELATED"/>
    <property type="match status" value="1"/>
</dbReference>
<feature type="DNA-binding region" description="H-T-H motif" evidence="2">
    <location>
        <begin position="31"/>
        <end position="50"/>
    </location>
</feature>
<dbReference type="InterPro" id="IPR009057">
    <property type="entry name" value="Homeodomain-like_sf"/>
</dbReference>
<feature type="domain" description="HTH tetR-type" evidence="3">
    <location>
        <begin position="8"/>
        <end position="68"/>
    </location>
</feature>
<evidence type="ECO:0000313" key="5">
    <source>
        <dbReference type="Proteomes" id="UP001600941"/>
    </source>
</evidence>
<dbReference type="PRINTS" id="PR00455">
    <property type="entry name" value="HTHTETR"/>
</dbReference>
<dbReference type="SUPFAM" id="SSF46689">
    <property type="entry name" value="Homeodomain-like"/>
    <property type="match status" value="1"/>
</dbReference>
<organism evidence="4 5">
    <name type="scientific">Blautia parvula</name>
    <dbReference type="NCBI Taxonomy" id="2877527"/>
    <lineage>
        <taxon>Bacteria</taxon>
        <taxon>Bacillati</taxon>
        <taxon>Bacillota</taxon>
        <taxon>Clostridia</taxon>
        <taxon>Lachnospirales</taxon>
        <taxon>Lachnospiraceae</taxon>
        <taxon>Blautia</taxon>
    </lineage>
</organism>
<dbReference type="Pfam" id="PF00440">
    <property type="entry name" value="TetR_N"/>
    <property type="match status" value="1"/>
</dbReference>
<accession>A0ABQ0BUX1</accession>
<dbReference type="PROSITE" id="PS50977">
    <property type="entry name" value="HTH_TETR_2"/>
    <property type="match status" value="1"/>
</dbReference>
<dbReference type="Gene3D" id="1.10.357.10">
    <property type="entry name" value="Tetracycline Repressor, domain 2"/>
    <property type="match status" value="1"/>
</dbReference>
<dbReference type="InterPro" id="IPR001647">
    <property type="entry name" value="HTH_TetR"/>
</dbReference>
<evidence type="ECO:0000256" key="1">
    <source>
        <dbReference type="ARBA" id="ARBA00023125"/>
    </source>
</evidence>